<organism evidence="1">
    <name type="scientific">Arundo donax</name>
    <name type="common">Giant reed</name>
    <name type="synonym">Donax arundinaceus</name>
    <dbReference type="NCBI Taxonomy" id="35708"/>
    <lineage>
        <taxon>Eukaryota</taxon>
        <taxon>Viridiplantae</taxon>
        <taxon>Streptophyta</taxon>
        <taxon>Embryophyta</taxon>
        <taxon>Tracheophyta</taxon>
        <taxon>Spermatophyta</taxon>
        <taxon>Magnoliopsida</taxon>
        <taxon>Liliopsida</taxon>
        <taxon>Poales</taxon>
        <taxon>Poaceae</taxon>
        <taxon>PACMAD clade</taxon>
        <taxon>Arundinoideae</taxon>
        <taxon>Arundineae</taxon>
        <taxon>Arundo</taxon>
    </lineage>
</organism>
<evidence type="ECO:0000313" key="1">
    <source>
        <dbReference type="EMBL" id="JAE01638.1"/>
    </source>
</evidence>
<dbReference type="AlphaFoldDB" id="A0A0A9F048"/>
<sequence length="87" mass="9985">MLIRVNKGNSSDKTFKMINPLSHRITPVFLYRVCMMFIFRKRLSCYVSLQLISIHLHHICLCIPFTNSHCITCSSCSSRASACRLCS</sequence>
<reference evidence="1" key="2">
    <citation type="journal article" date="2015" name="Data Brief">
        <title>Shoot transcriptome of the giant reed, Arundo donax.</title>
        <authorList>
            <person name="Barrero R.A."/>
            <person name="Guerrero F.D."/>
            <person name="Moolhuijzen P."/>
            <person name="Goolsby J.A."/>
            <person name="Tidwell J."/>
            <person name="Bellgard S.E."/>
            <person name="Bellgard M.I."/>
        </authorList>
    </citation>
    <scope>NUCLEOTIDE SEQUENCE</scope>
    <source>
        <tissue evidence="1">Shoot tissue taken approximately 20 cm above the soil surface</tissue>
    </source>
</reference>
<reference evidence="1" key="1">
    <citation type="submission" date="2014-09" db="EMBL/GenBank/DDBJ databases">
        <authorList>
            <person name="Magalhaes I.L.F."/>
            <person name="Oliveira U."/>
            <person name="Santos F.R."/>
            <person name="Vidigal T.H.D.A."/>
            <person name="Brescovit A.D."/>
            <person name="Santos A.J."/>
        </authorList>
    </citation>
    <scope>NUCLEOTIDE SEQUENCE</scope>
    <source>
        <tissue evidence="1">Shoot tissue taken approximately 20 cm above the soil surface</tissue>
    </source>
</reference>
<name>A0A0A9F048_ARUDO</name>
<proteinExistence type="predicted"/>
<protein>
    <submittedName>
        <fullName evidence="1">Uncharacterized protein</fullName>
    </submittedName>
</protein>
<accession>A0A0A9F048</accession>
<dbReference type="EMBL" id="GBRH01196258">
    <property type="protein sequence ID" value="JAE01638.1"/>
    <property type="molecule type" value="Transcribed_RNA"/>
</dbReference>